<evidence type="ECO:0000313" key="2">
    <source>
        <dbReference type="EMBL" id="WUR13067.1"/>
    </source>
</evidence>
<name>A0ABZ1UJZ0_9BURK</name>
<protein>
    <submittedName>
        <fullName evidence="2">Uncharacterized protein</fullName>
    </submittedName>
</protein>
<proteinExistence type="predicted"/>
<dbReference type="EMBL" id="CP136508">
    <property type="protein sequence ID" value="WUR13067.1"/>
    <property type="molecule type" value="Genomic_DNA"/>
</dbReference>
<evidence type="ECO:0000313" key="3">
    <source>
        <dbReference type="Proteomes" id="UP000321323"/>
    </source>
</evidence>
<organism evidence="2 3">
    <name type="scientific">[Empedobacter] haloabium</name>
    <dbReference type="NCBI Taxonomy" id="592317"/>
    <lineage>
        <taxon>Bacteria</taxon>
        <taxon>Pseudomonadati</taxon>
        <taxon>Pseudomonadota</taxon>
        <taxon>Betaproteobacteria</taxon>
        <taxon>Burkholderiales</taxon>
        <taxon>Oxalobacteraceae</taxon>
        <taxon>Telluria group</taxon>
        <taxon>Telluria group incertae sedis</taxon>
    </lineage>
</organism>
<feature type="region of interest" description="Disordered" evidence="1">
    <location>
        <begin position="90"/>
        <end position="125"/>
    </location>
</feature>
<accession>A0ABZ1UJZ0</accession>
<sequence>MNPLPDDPTRTYRLDAARQQAFTALAALVDDACALLARRLPASAAAAGTHGPIDVVALRALARQRQTAAAQRREVVEAFVLGALVNHDNPAWNPLDPATSRRAQDSPLAALLAGPDEVNESKERQ</sequence>
<gene>
    <name evidence="2" type="ORF">E7V67_025820</name>
</gene>
<dbReference type="Proteomes" id="UP000321323">
    <property type="component" value="Chromosome"/>
</dbReference>
<keyword evidence="3" id="KW-1185">Reference proteome</keyword>
<reference evidence="2 3" key="1">
    <citation type="journal article" date="2019" name="Int. J. Syst. Evol. Microbiol.">
        <title>The Draft Whole-Genome Sequence of the Antibiotic Producer Empedobacter haloabium ATCC 31962 Provides Indications for Its Taxonomic Reclassification.</title>
        <authorList>
            <person name="Miess H."/>
            <person name="Arlt P."/>
            <person name="Apel A.K."/>
            <person name="Weber T."/>
            <person name="Nieselt K."/>
            <person name="Hanssen F."/>
            <person name="Czemmel S."/>
            <person name="Nahnsen S."/>
            <person name="Gross H."/>
        </authorList>
    </citation>
    <scope>NUCLEOTIDE SEQUENCE [LARGE SCALE GENOMIC DNA]</scope>
    <source>
        <strain evidence="2 3">ATCC 31962</strain>
    </source>
</reference>
<evidence type="ECO:0000256" key="1">
    <source>
        <dbReference type="SAM" id="MobiDB-lite"/>
    </source>
</evidence>